<dbReference type="Proteomes" id="UP000243081">
    <property type="component" value="Unassembled WGS sequence"/>
</dbReference>
<protein>
    <submittedName>
        <fullName evidence="1">Uncharacterized protein</fullName>
    </submittedName>
</protein>
<dbReference type="AlphaFoldDB" id="A0A179IGT3"/>
<sequence>MTAQKLRGDCCNWALRQPIESLSCPRYVDCTDCVVSGRVHLEQTDHPPISTARFLVFGAGIVRGDGKAENVLTTNNARGIDFGGDYADCELTRRGPERSRGM</sequence>
<name>A0A179IGT3_CORDF</name>
<evidence type="ECO:0000313" key="1">
    <source>
        <dbReference type="EMBL" id="OAR00970.1"/>
    </source>
</evidence>
<accession>A0A179IGT3</accession>
<keyword evidence="2" id="KW-1185">Reference proteome</keyword>
<organism evidence="1 2">
    <name type="scientific">Cordyceps confragosa</name>
    <name type="common">Lecanicillium lecanii</name>
    <dbReference type="NCBI Taxonomy" id="2714763"/>
    <lineage>
        <taxon>Eukaryota</taxon>
        <taxon>Fungi</taxon>
        <taxon>Dikarya</taxon>
        <taxon>Ascomycota</taxon>
        <taxon>Pezizomycotina</taxon>
        <taxon>Sordariomycetes</taxon>
        <taxon>Hypocreomycetidae</taxon>
        <taxon>Hypocreales</taxon>
        <taxon>Cordycipitaceae</taxon>
        <taxon>Akanthomyces</taxon>
    </lineage>
</organism>
<reference evidence="1 2" key="1">
    <citation type="submission" date="2016-03" db="EMBL/GenBank/DDBJ databases">
        <title>Fine-scale spatial genetic structure of a fungal parasite of coffee scale insects.</title>
        <authorList>
            <person name="Jackson D."/>
            <person name="Zemenick K.A."/>
            <person name="Malloure B."/>
            <person name="Quandt C.A."/>
            <person name="James T.Y."/>
        </authorList>
    </citation>
    <scope>NUCLEOTIDE SEQUENCE [LARGE SCALE GENOMIC DNA]</scope>
    <source>
        <strain evidence="1 2">UM487</strain>
    </source>
</reference>
<evidence type="ECO:0000313" key="2">
    <source>
        <dbReference type="Proteomes" id="UP000243081"/>
    </source>
</evidence>
<gene>
    <name evidence="1" type="ORF">LLEC1_06274</name>
</gene>
<dbReference type="EMBL" id="LUKN01001443">
    <property type="protein sequence ID" value="OAR00970.1"/>
    <property type="molecule type" value="Genomic_DNA"/>
</dbReference>
<comment type="caution">
    <text evidence="1">The sequence shown here is derived from an EMBL/GenBank/DDBJ whole genome shotgun (WGS) entry which is preliminary data.</text>
</comment>
<proteinExistence type="predicted"/>